<evidence type="ECO:0000313" key="1">
    <source>
        <dbReference type="EMBL" id="MBE5919393.1"/>
    </source>
</evidence>
<gene>
    <name evidence="1" type="ORF">E7272_06050</name>
</gene>
<accession>A0A927UAN9</accession>
<name>A0A927UAN9_9FIRM</name>
<protein>
    <recommendedName>
        <fullName evidence="3">Nucleotidyl transferase AbiEii toxin, Type IV TA system</fullName>
    </recommendedName>
</protein>
<evidence type="ECO:0000313" key="2">
    <source>
        <dbReference type="Proteomes" id="UP000766246"/>
    </source>
</evidence>
<evidence type="ECO:0008006" key="3">
    <source>
        <dbReference type="Google" id="ProtNLM"/>
    </source>
</evidence>
<sequence>MVAGLLKFKEYFKDYADSYVLIGGAACDILFTENEADFRATRDLDMVLIVEALTPEFAGIFWDFIKDGDYRHISGSTGNPQFYRFDKPQVEGFPKMIELFSRTDFELKSHIGITPLHVSDDISSLSAILLDDDYYQVLLNGRVIENGFSVLRPEYLILFKAKAYLDLSSRKAQGEKVDSADIKKHKKDVLRLAVEMVLNPVSDLPESVKEDIHHFINNLREDEFDQNSLKMYRVTNDQVVSRLVSVFEA</sequence>
<dbReference type="Proteomes" id="UP000766246">
    <property type="component" value="Unassembled WGS sequence"/>
</dbReference>
<proteinExistence type="predicted"/>
<dbReference type="AlphaFoldDB" id="A0A927UAN9"/>
<dbReference type="EMBL" id="SVER01000012">
    <property type="protein sequence ID" value="MBE5919393.1"/>
    <property type="molecule type" value="Genomic_DNA"/>
</dbReference>
<reference evidence="1" key="1">
    <citation type="submission" date="2019-04" db="EMBL/GenBank/DDBJ databases">
        <title>Evolution of Biomass-Degrading Anaerobic Consortia Revealed by Metagenomics.</title>
        <authorList>
            <person name="Peng X."/>
        </authorList>
    </citation>
    <scope>NUCLEOTIDE SEQUENCE</scope>
    <source>
        <strain evidence="1">SIG311</strain>
    </source>
</reference>
<comment type="caution">
    <text evidence="1">The sequence shown here is derived from an EMBL/GenBank/DDBJ whole genome shotgun (WGS) entry which is preliminary data.</text>
</comment>
<organism evidence="1 2">
    <name type="scientific">Pseudobutyrivibrio ruminis</name>
    <dbReference type="NCBI Taxonomy" id="46206"/>
    <lineage>
        <taxon>Bacteria</taxon>
        <taxon>Bacillati</taxon>
        <taxon>Bacillota</taxon>
        <taxon>Clostridia</taxon>
        <taxon>Lachnospirales</taxon>
        <taxon>Lachnospiraceae</taxon>
        <taxon>Pseudobutyrivibrio</taxon>
    </lineage>
</organism>